<evidence type="ECO:0000256" key="3">
    <source>
        <dbReference type="ARBA" id="ARBA00022475"/>
    </source>
</evidence>
<feature type="transmembrane region" description="Helical" evidence="10">
    <location>
        <begin position="57"/>
        <end position="78"/>
    </location>
</feature>
<feature type="transmembrane region" description="Helical" evidence="10">
    <location>
        <begin position="84"/>
        <end position="102"/>
    </location>
</feature>
<evidence type="ECO:0000256" key="6">
    <source>
        <dbReference type="ARBA" id="ARBA00023136"/>
    </source>
</evidence>
<dbReference type="GO" id="GO:1990961">
    <property type="term" value="P:xenobiotic detoxification by transmembrane export across the plasma membrane"/>
    <property type="evidence" value="ECO:0007669"/>
    <property type="project" value="UniProtKB-ARBA"/>
</dbReference>
<dbReference type="InterPro" id="IPR000390">
    <property type="entry name" value="Small_drug/metabolite_transptr"/>
</dbReference>
<evidence type="ECO:0000256" key="5">
    <source>
        <dbReference type="ARBA" id="ARBA00022989"/>
    </source>
</evidence>
<dbReference type="PANTHER" id="PTHR30561">
    <property type="entry name" value="SMR FAMILY PROTON-DEPENDENT DRUG EFFLUX TRANSPORTER SUGE"/>
    <property type="match status" value="1"/>
</dbReference>
<evidence type="ECO:0000256" key="7">
    <source>
        <dbReference type="ARBA" id="ARBA00038151"/>
    </source>
</evidence>
<dbReference type="FunFam" id="1.10.3730.20:FF:000001">
    <property type="entry name" value="Quaternary ammonium compound resistance transporter SugE"/>
    <property type="match status" value="1"/>
</dbReference>
<evidence type="ECO:0000256" key="2">
    <source>
        <dbReference type="ARBA" id="ARBA00022448"/>
    </source>
</evidence>
<evidence type="ECO:0000256" key="10">
    <source>
        <dbReference type="SAM" id="Phobius"/>
    </source>
</evidence>
<evidence type="ECO:0000256" key="8">
    <source>
        <dbReference type="ARBA" id="ARBA00039168"/>
    </source>
</evidence>
<comment type="caution">
    <text evidence="11">The sequence shown here is derived from an EMBL/GenBank/DDBJ whole genome shotgun (WGS) entry which is preliminary data.</text>
</comment>
<evidence type="ECO:0000313" key="11">
    <source>
        <dbReference type="EMBL" id="TCS33515.1"/>
    </source>
</evidence>
<name>A0A4R3HQS8_PAULE</name>
<dbReference type="Proteomes" id="UP000295382">
    <property type="component" value="Unassembled WGS sequence"/>
</dbReference>
<dbReference type="RefSeq" id="WP_132260167.1">
    <property type="nucleotide sequence ID" value="NZ_SLZQ01000016.1"/>
</dbReference>
<evidence type="ECO:0000256" key="1">
    <source>
        <dbReference type="ARBA" id="ARBA00004651"/>
    </source>
</evidence>
<dbReference type="AlphaFoldDB" id="A0A4R3HQS8"/>
<dbReference type="InterPro" id="IPR045324">
    <property type="entry name" value="Small_multidrug_res"/>
</dbReference>
<keyword evidence="6 10" id="KW-0472">Membrane</keyword>
<keyword evidence="5 10" id="KW-1133">Transmembrane helix</keyword>
<dbReference type="GO" id="GO:0005886">
    <property type="term" value="C:plasma membrane"/>
    <property type="evidence" value="ECO:0007669"/>
    <property type="project" value="UniProtKB-SubCell"/>
</dbReference>
<keyword evidence="4 9" id="KW-0812">Transmembrane</keyword>
<dbReference type="Gene3D" id="1.10.3730.20">
    <property type="match status" value="1"/>
</dbReference>
<dbReference type="EMBL" id="SLZQ01000016">
    <property type="protein sequence ID" value="TCS33515.1"/>
    <property type="molecule type" value="Genomic_DNA"/>
</dbReference>
<dbReference type="OrthoDB" id="9808638at2"/>
<dbReference type="InterPro" id="IPR037185">
    <property type="entry name" value="EmrE-like"/>
</dbReference>
<reference evidence="11 12" key="1">
    <citation type="submission" date="2019-03" db="EMBL/GenBank/DDBJ databases">
        <title>Genomic Encyclopedia of Type Strains, Phase IV (KMG-IV): sequencing the most valuable type-strain genomes for metagenomic binning, comparative biology and taxonomic classification.</title>
        <authorList>
            <person name="Goeker M."/>
        </authorList>
    </citation>
    <scope>NUCLEOTIDE SEQUENCE [LARGE SCALE GENOMIC DNA]</scope>
    <source>
        <strain evidence="11 12">DSM 7445</strain>
    </source>
</reference>
<keyword evidence="12" id="KW-1185">Reference proteome</keyword>
<dbReference type="GO" id="GO:0022857">
    <property type="term" value="F:transmembrane transporter activity"/>
    <property type="evidence" value="ECO:0007669"/>
    <property type="project" value="InterPro"/>
</dbReference>
<evidence type="ECO:0000256" key="4">
    <source>
        <dbReference type="ARBA" id="ARBA00022692"/>
    </source>
</evidence>
<evidence type="ECO:0000313" key="12">
    <source>
        <dbReference type="Proteomes" id="UP000295382"/>
    </source>
</evidence>
<feature type="transmembrane region" description="Helical" evidence="10">
    <location>
        <begin position="30"/>
        <end position="50"/>
    </location>
</feature>
<protein>
    <recommendedName>
        <fullName evidence="8">Guanidinium exporter</fullName>
    </recommendedName>
</protein>
<sequence length="103" mass="10623">MAWGVLLFAGVLEIVWLILFKQSEGFSRWGYAGAGLAVSLLSFGLLGWTLKTLPVGTAYAIWTGIGAAGGAIVGILLYGEPATAMRLACIALIIAGIVGLKLA</sequence>
<comment type="subcellular location">
    <subcellularLocation>
        <location evidence="1 9">Cell membrane</location>
        <topology evidence="1 9">Multi-pass membrane protein</topology>
    </subcellularLocation>
</comment>
<comment type="similarity">
    <text evidence="7">Belongs to the drug/metabolite transporter (DMT) superfamily. Small multidrug resistance (SMR) (TC 2.A.7.1) family. Gdx/SugE subfamily.</text>
</comment>
<organism evidence="11 12">
    <name type="scientific">Paucimonas lemoignei</name>
    <name type="common">Pseudomonas lemoignei</name>
    <dbReference type="NCBI Taxonomy" id="29443"/>
    <lineage>
        <taxon>Bacteria</taxon>
        <taxon>Pseudomonadati</taxon>
        <taxon>Pseudomonadota</taxon>
        <taxon>Betaproteobacteria</taxon>
        <taxon>Burkholderiales</taxon>
        <taxon>Burkholderiaceae</taxon>
        <taxon>Paucimonas</taxon>
    </lineage>
</organism>
<gene>
    <name evidence="11" type="ORF">EDC30_11647</name>
</gene>
<dbReference type="Pfam" id="PF00893">
    <property type="entry name" value="Multi_Drug_Res"/>
    <property type="match status" value="1"/>
</dbReference>
<keyword evidence="3" id="KW-1003">Cell membrane</keyword>
<dbReference type="SUPFAM" id="SSF103481">
    <property type="entry name" value="Multidrug resistance efflux transporter EmrE"/>
    <property type="match status" value="1"/>
</dbReference>
<accession>A0A4R3HQS8</accession>
<dbReference type="PANTHER" id="PTHR30561:SF0">
    <property type="entry name" value="GUANIDINIUM EXPORTER"/>
    <property type="match status" value="1"/>
</dbReference>
<keyword evidence="2" id="KW-0813">Transport</keyword>
<proteinExistence type="inferred from homology"/>
<evidence type="ECO:0000256" key="9">
    <source>
        <dbReference type="RuleBase" id="RU003942"/>
    </source>
</evidence>